<dbReference type="GO" id="GO:0016787">
    <property type="term" value="F:hydrolase activity"/>
    <property type="evidence" value="ECO:0007669"/>
    <property type="project" value="UniProtKB-KW"/>
</dbReference>
<keyword evidence="6" id="KW-0229">DNA integration</keyword>
<dbReference type="InterPro" id="IPR036397">
    <property type="entry name" value="RNaseH_sf"/>
</dbReference>
<evidence type="ECO:0000259" key="12">
    <source>
        <dbReference type="PROSITE" id="PS50994"/>
    </source>
</evidence>
<keyword evidence="3" id="KW-0255">Endonuclease</keyword>
<keyword evidence="4" id="KW-0378">Hydrolase</keyword>
<evidence type="ECO:0000256" key="1">
    <source>
        <dbReference type="ARBA" id="ARBA00022722"/>
    </source>
</evidence>
<keyword evidence="1" id="KW-0540">Nuclease</keyword>
<dbReference type="InterPro" id="IPR043502">
    <property type="entry name" value="DNA/RNA_pol_sf"/>
</dbReference>
<dbReference type="GO" id="GO:0015074">
    <property type="term" value="P:DNA integration"/>
    <property type="evidence" value="ECO:0007669"/>
    <property type="project" value="UniProtKB-KW"/>
</dbReference>
<feature type="compositionally biased region" description="Acidic residues" evidence="11">
    <location>
        <begin position="441"/>
        <end position="454"/>
    </location>
</feature>
<dbReference type="GO" id="GO:0003676">
    <property type="term" value="F:nucleic acid binding"/>
    <property type="evidence" value="ECO:0007669"/>
    <property type="project" value="InterPro"/>
</dbReference>
<organism evidence="13">
    <name type="scientific">Lygus hesperus</name>
    <name type="common">Western plant bug</name>
    <dbReference type="NCBI Taxonomy" id="30085"/>
    <lineage>
        <taxon>Eukaryota</taxon>
        <taxon>Metazoa</taxon>
        <taxon>Ecdysozoa</taxon>
        <taxon>Arthropoda</taxon>
        <taxon>Hexapoda</taxon>
        <taxon>Insecta</taxon>
        <taxon>Pterygota</taxon>
        <taxon>Neoptera</taxon>
        <taxon>Paraneoptera</taxon>
        <taxon>Hemiptera</taxon>
        <taxon>Heteroptera</taxon>
        <taxon>Panheteroptera</taxon>
        <taxon>Cimicomorpha</taxon>
        <taxon>Miridae</taxon>
        <taxon>Mirini</taxon>
        <taxon>Lygus</taxon>
    </lineage>
</organism>
<protein>
    <submittedName>
        <fullName evidence="13">Retrovirus-related Pol polyprotein from transposon TNT 1-94</fullName>
    </submittedName>
</protein>
<keyword evidence="10" id="KW-0511">Multifunctional enzyme</keyword>
<dbReference type="GO" id="GO:0003887">
    <property type="term" value="F:DNA-directed DNA polymerase activity"/>
    <property type="evidence" value="ECO:0007669"/>
    <property type="project" value="UniProtKB-KW"/>
</dbReference>
<keyword evidence="8" id="KW-0808">Transferase</keyword>
<dbReference type="InterPro" id="IPR012337">
    <property type="entry name" value="RNaseH-like_sf"/>
</dbReference>
<sequence length="998" mass="113401">MLSSSGEGDVKVNIDGQIRTISRVTLVPEISASLLSVSQMVKNGLTVTFDSSGCRIFLQEECSVKGQPVARGSECGGVYKLDCSRPTVEPALAVTHHDSSYTLWHKRLGHVNPKSMCLLRDGLADGVNFKNIDADSCVSCLKGKLNRSPFPRSENRATQRLALIHSDLCGPMSEESFGGGRYMMIFVDDYTRKIFVYILRYKNQAFSTFLKVKALLENETNSKIKVLRTDNGTEYVNSEFSDFLEKSGIRHEVTIPHTPEQNGVAERANRTICEMARSMLLESDLPKPFWAEACSTAVYLKNRQPHRSLDGAIPEQLWTGKKIDLSHLRVFGCTAFAHIPKQFRKKFDAKSQQLIFVGYCLRSKGYRLLDLKNPKRIIRARDVSFIENGFCPGVNSSTSDELQLTVTPASSVLEEESSGPSSASEEEETISDRSSNYSTPEGEEDEETGAELEEGVVRYPQRDRKPREFPGFVLYQAMINEENFDPRTYKDVLSSANKDEWMLAMKEEMSSLLENEVWELTDRPPDAKIVDCKWVYKTKIDTDGKIRYKARLVAKGFSQHYGIDYFETFSPVVRRSSIRLLLSLAAQMDLKIVHFDVQTAFLHGELQETVFMKQPEGFSSADSKDQVCRLKKAIYGLKQSSRTWNMKVNDVLIKNGYESLKNEACIYMKRKGPSLILIALYVDDFYVFHNDEKEKNDLFLTLERFFKIKDLGEARSCLGMRIRRSEDGTLFLDQAQYIDAVLQRFHMSECKPVATPLETKLKDDSEELPKTLESSLPYQNLVGCLMYLAVNTRPDIAHAASFLSQYNTCYTVTHWKWAKRVLRYLKGTSNFCLVYRKGCNLKLTGFVDSDWAGNPRDRKSTTGYAFELGGGLISWESKKQPTVALSSTEAEYMGLTEGSKEAIHLQRLLSEIMKSDGQPIVIYNDNQSALKLSMNHMFHNRTKHIDIKHHFVRECIENAQVILEYMPTNKMPADMLTKSLCQVKHYACMEGLGMYKYP</sequence>
<dbReference type="InterPro" id="IPR057670">
    <property type="entry name" value="SH3_retrovirus"/>
</dbReference>
<dbReference type="Gene3D" id="3.30.420.10">
    <property type="entry name" value="Ribonuclease H-like superfamily/Ribonuclease H"/>
    <property type="match status" value="1"/>
</dbReference>
<feature type="domain" description="Integrase catalytic" evidence="12">
    <location>
        <begin position="147"/>
        <end position="322"/>
    </location>
</feature>
<evidence type="ECO:0000256" key="10">
    <source>
        <dbReference type="ARBA" id="ARBA00023268"/>
    </source>
</evidence>
<keyword evidence="7" id="KW-0695">RNA-directed DNA polymerase</keyword>
<dbReference type="PROSITE" id="PS50994">
    <property type="entry name" value="INTEGRASE"/>
    <property type="match status" value="1"/>
</dbReference>
<keyword evidence="8" id="KW-0239">DNA-directed DNA polymerase</keyword>
<keyword evidence="8" id="KW-0548">Nucleotidyltransferase</keyword>
<evidence type="ECO:0000256" key="2">
    <source>
        <dbReference type="ARBA" id="ARBA00022723"/>
    </source>
</evidence>
<evidence type="ECO:0000256" key="11">
    <source>
        <dbReference type="SAM" id="MobiDB-lite"/>
    </source>
</evidence>
<dbReference type="PANTHER" id="PTHR42648">
    <property type="entry name" value="TRANSPOSASE, PUTATIVE-RELATED"/>
    <property type="match status" value="1"/>
</dbReference>
<keyword evidence="9" id="KW-0233">DNA recombination</keyword>
<dbReference type="PANTHER" id="PTHR42648:SF11">
    <property type="entry name" value="TRANSPOSON TY4-P GAG-POL POLYPROTEIN"/>
    <property type="match status" value="1"/>
</dbReference>
<dbReference type="SUPFAM" id="SSF53098">
    <property type="entry name" value="Ribonuclease H-like"/>
    <property type="match status" value="1"/>
</dbReference>
<dbReference type="GO" id="GO:0006310">
    <property type="term" value="P:DNA recombination"/>
    <property type="evidence" value="ECO:0007669"/>
    <property type="project" value="UniProtKB-KW"/>
</dbReference>
<dbReference type="InterPro" id="IPR001584">
    <property type="entry name" value="Integrase_cat-core"/>
</dbReference>
<evidence type="ECO:0000256" key="5">
    <source>
        <dbReference type="ARBA" id="ARBA00022842"/>
    </source>
</evidence>
<evidence type="ECO:0000256" key="3">
    <source>
        <dbReference type="ARBA" id="ARBA00022759"/>
    </source>
</evidence>
<dbReference type="GO" id="GO:0004519">
    <property type="term" value="F:endonuclease activity"/>
    <property type="evidence" value="ECO:0007669"/>
    <property type="project" value="UniProtKB-KW"/>
</dbReference>
<evidence type="ECO:0000256" key="7">
    <source>
        <dbReference type="ARBA" id="ARBA00022918"/>
    </source>
</evidence>
<keyword evidence="2" id="KW-0479">Metal-binding</keyword>
<name>A0A146LH62_LYGHE</name>
<dbReference type="CDD" id="cd09272">
    <property type="entry name" value="RNase_HI_RT_Ty1"/>
    <property type="match status" value="1"/>
</dbReference>
<dbReference type="GO" id="GO:0046872">
    <property type="term" value="F:metal ion binding"/>
    <property type="evidence" value="ECO:0007669"/>
    <property type="project" value="UniProtKB-KW"/>
</dbReference>
<gene>
    <name evidence="13" type="primary">POLX_267</name>
    <name evidence="13" type="ORF">g.84017</name>
</gene>
<evidence type="ECO:0000256" key="4">
    <source>
        <dbReference type="ARBA" id="ARBA00022801"/>
    </source>
</evidence>
<dbReference type="EMBL" id="GDHC01011760">
    <property type="protein sequence ID" value="JAQ06869.1"/>
    <property type="molecule type" value="Transcribed_RNA"/>
</dbReference>
<reference evidence="13" key="1">
    <citation type="journal article" date="2016" name="Gigascience">
        <title>De novo construction of an expanded transcriptome assembly for the western tarnished plant bug, Lygus hesperus.</title>
        <authorList>
            <person name="Tassone E.E."/>
            <person name="Geib S.M."/>
            <person name="Hall B."/>
            <person name="Fabrick J.A."/>
            <person name="Brent C.S."/>
            <person name="Hull J.J."/>
        </authorList>
    </citation>
    <scope>NUCLEOTIDE SEQUENCE</scope>
</reference>
<proteinExistence type="predicted"/>
<feature type="region of interest" description="Disordered" evidence="11">
    <location>
        <begin position="408"/>
        <end position="459"/>
    </location>
</feature>
<evidence type="ECO:0000256" key="6">
    <source>
        <dbReference type="ARBA" id="ARBA00022908"/>
    </source>
</evidence>
<dbReference type="GO" id="GO:0003964">
    <property type="term" value="F:RNA-directed DNA polymerase activity"/>
    <property type="evidence" value="ECO:0007669"/>
    <property type="project" value="UniProtKB-KW"/>
</dbReference>
<keyword evidence="5" id="KW-0460">Magnesium</keyword>
<accession>A0A146LH62</accession>
<dbReference type="SUPFAM" id="SSF56672">
    <property type="entry name" value="DNA/RNA polymerases"/>
    <property type="match status" value="1"/>
</dbReference>
<dbReference type="Pfam" id="PF07727">
    <property type="entry name" value="RVT_2"/>
    <property type="match status" value="1"/>
</dbReference>
<dbReference type="GO" id="GO:0042575">
    <property type="term" value="C:DNA polymerase complex"/>
    <property type="evidence" value="ECO:0007669"/>
    <property type="project" value="UniProtKB-ARBA"/>
</dbReference>
<evidence type="ECO:0000256" key="9">
    <source>
        <dbReference type="ARBA" id="ARBA00023172"/>
    </source>
</evidence>
<dbReference type="InterPro" id="IPR039537">
    <property type="entry name" value="Retrotran_Ty1/copia-like"/>
</dbReference>
<dbReference type="Pfam" id="PF25597">
    <property type="entry name" value="SH3_retrovirus"/>
    <property type="match status" value="1"/>
</dbReference>
<dbReference type="Pfam" id="PF00665">
    <property type="entry name" value="rve"/>
    <property type="match status" value="1"/>
</dbReference>
<dbReference type="InterPro" id="IPR025724">
    <property type="entry name" value="GAG-pre-integrase_dom"/>
</dbReference>
<dbReference type="AlphaFoldDB" id="A0A146LH62"/>
<dbReference type="InterPro" id="IPR013103">
    <property type="entry name" value="RVT_2"/>
</dbReference>
<evidence type="ECO:0000313" key="13">
    <source>
        <dbReference type="EMBL" id="JAQ06869.1"/>
    </source>
</evidence>
<dbReference type="Pfam" id="PF13976">
    <property type="entry name" value="gag_pre-integrs"/>
    <property type="match status" value="1"/>
</dbReference>
<evidence type="ECO:0000256" key="8">
    <source>
        <dbReference type="ARBA" id="ARBA00022932"/>
    </source>
</evidence>